<reference evidence="3 4" key="1">
    <citation type="submission" date="2012-02" db="EMBL/GenBank/DDBJ databases">
        <title>The Genome Sequence of Bacteroides fragilis CL05T12C13.</title>
        <authorList>
            <consortium name="The Broad Institute Genome Sequencing Platform"/>
            <person name="Earl A."/>
            <person name="Ward D."/>
            <person name="Feldgarden M."/>
            <person name="Gevers D."/>
            <person name="Zitomersky N.L."/>
            <person name="Coyne M.J."/>
            <person name="Comstock L.E."/>
            <person name="Young S.K."/>
            <person name="Zeng Q."/>
            <person name="Gargeya S."/>
            <person name="Fitzgerald M."/>
            <person name="Haas B."/>
            <person name="Abouelleil A."/>
            <person name="Alvarado L."/>
            <person name="Arachchi H.M."/>
            <person name="Berlin A."/>
            <person name="Chapman S.B."/>
            <person name="Gearin G."/>
            <person name="Goldberg J."/>
            <person name="Griggs A."/>
            <person name="Gujja S."/>
            <person name="Hansen M."/>
            <person name="Heiman D."/>
            <person name="Howarth C."/>
            <person name="Larimer J."/>
            <person name="Lui A."/>
            <person name="MacDonald P.J.P."/>
            <person name="McCowen C."/>
            <person name="Montmayeur A."/>
            <person name="Murphy C."/>
            <person name="Neiman D."/>
            <person name="Pearson M."/>
            <person name="Priest M."/>
            <person name="Roberts A."/>
            <person name="Saif S."/>
            <person name="Shea T."/>
            <person name="Sisk P."/>
            <person name="Stolte C."/>
            <person name="Sykes S."/>
            <person name="Wortman J."/>
            <person name="Nusbaum C."/>
            <person name="Birren B."/>
        </authorList>
    </citation>
    <scope>NUCLEOTIDE SEQUENCE [LARGE SCALE GENOMIC DNA]</scope>
    <source>
        <strain evidence="3 4">CL05T12C13</strain>
    </source>
</reference>
<feature type="coiled-coil region" evidence="1">
    <location>
        <begin position="114"/>
        <end position="141"/>
    </location>
</feature>
<evidence type="ECO:0000256" key="1">
    <source>
        <dbReference type="SAM" id="Coils"/>
    </source>
</evidence>
<name>I9BLP3_BACFG</name>
<dbReference type="Pfam" id="PF10543">
    <property type="entry name" value="ORF6N"/>
    <property type="match status" value="1"/>
</dbReference>
<comment type="caution">
    <text evidence="3">The sequence shown here is derived from an EMBL/GenBank/DDBJ whole genome shotgun (WGS) entry which is preliminary data.</text>
</comment>
<keyword evidence="1" id="KW-0175">Coiled coil</keyword>
<accession>I9BLP3</accession>
<evidence type="ECO:0000313" key="3">
    <source>
        <dbReference type="EMBL" id="EIZ00716.1"/>
    </source>
</evidence>
<protein>
    <recommendedName>
        <fullName evidence="2">KilA-N DNA-binding domain-containing protein</fullName>
    </recommendedName>
</protein>
<evidence type="ECO:0000313" key="4">
    <source>
        <dbReference type="Proteomes" id="UP000003917"/>
    </source>
</evidence>
<dbReference type="InterPro" id="IPR018873">
    <property type="entry name" value="KilA-N_DNA-bd_domain"/>
</dbReference>
<organism evidence="3 4">
    <name type="scientific">Bacteroides fragilis CL05T12C13</name>
    <dbReference type="NCBI Taxonomy" id="997881"/>
    <lineage>
        <taxon>Bacteria</taxon>
        <taxon>Pseudomonadati</taxon>
        <taxon>Bacteroidota</taxon>
        <taxon>Bacteroidia</taxon>
        <taxon>Bacteroidales</taxon>
        <taxon>Bacteroidaceae</taxon>
        <taxon>Bacteroides</taxon>
    </lineage>
</organism>
<sequence>MDLQIIQNKIFEVRGCRVMLDFHLAELYQVETRALKQAVKRNLSRFPSDFAFQLTKDEWQELITNCDKFPENIRHTPIPPLAFLEQGVAMLSSVLRSQTAIDVNISIMRAFVLMRQMSIGYEELLKRIEELEQSTDAQFSEVYQALTQLLSKPEPKPRKPIGYRTYDE</sequence>
<dbReference type="PATRIC" id="fig|997881.3.peg.1349"/>
<proteinExistence type="predicted"/>
<dbReference type="Proteomes" id="UP000003917">
    <property type="component" value="Unassembled WGS sequence"/>
</dbReference>
<evidence type="ECO:0000259" key="2">
    <source>
        <dbReference type="Pfam" id="PF10543"/>
    </source>
</evidence>
<feature type="domain" description="KilA-N DNA-binding" evidence="2">
    <location>
        <begin position="8"/>
        <end position="94"/>
    </location>
</feature>
<dbReference type="EMBL" id="AGXP01000015">
    <property type="protein sequence ID" value="EIZ00716.1"/>
    <property type="molecule type" value="Genomic_DNA"/>
</dbReference>
<dbReference type="HOGENOM" id="CLU_055403_2_0_10"/>
<gene>
    <name evidence="3" type="ORF">HMPREF1080_01293</name>
</gene>
<dbReference type="RefSeq" id="WP_005800902.1">
    <property type="nucleotide sequence ID" value="NZ_JH724193.1"/>
</dbReference>
<dbReference type="AlphaFoldDB" id="I9BLP3"/>